<proteinExistence type="predicted"/>
<sequence>MHFPFSSADLVLKAVGSVTKFDNVVSDCWNRLHDTGQLRYKLQPSLVRFAAGPSAAHILILSNPNRFAFRRAPMTPSSLDEPSSGFSFTRVKPYEIICTLEEADTNEDPSSLLVNVSPFTPLHCLFVPNLTKLYNQVTDAPHQPVLQRPFRHSI</sequence>
<reference evidence="2" key="1">
    <citation type="submission" date="2019-05" db="EMBL/GenBank/DDBJ databases">
        <title>Annotation for the trematode Fasciolopsis buski.</title>
        <authorList>
            <person name="Choi Y.-J."/>
        </authorList>
    </citation>
    <scope>NUCLEOTIDE SEQUENCE</scope>
    <source>
        <strain evidence="2">HT</strain>
        <tissue evidence="2">Whole worm</tissue>
    </source>
</reference>
<accession>A0A8E0S3C8</accession>
<evidence type="ECO:0000313" key="2">
    <source>
        <dbReference type="EMBL" id="KAA0199747.1"/>
    </source>
</evidence>
<evidence type="ECO:0000259" key="1">
    <source>
        <dbReference type="Pfam" id="PF26217"/>
    </source>
</evidence>
<dbReference type="Pfam" id="PF26217">
    <property type="entry name" value="GDPGP1_N"/>
    <property type="match status" value="1"/>
</dbReference>
<comment type="caution">
    <text evidence="2">The sequence shown here is derived from an EMBL/GenBank/DDBJ whole genome shotgun (WGS) entry which is preliminary data.</text>
</comment>
<dbReference type="InterPro" id="IPR058866">
    <property type="entry name" value="GDPGP1_N"/>
</dbReference>
<dbReference type="OrthoDB" id="417175at2759"/>
<evidence type="ECO:0000313" key="3">
    <source>
        <dbReference type="Proteomes" id="UP000728185"/>
    </source>
</evidence>
<keyword evidence="3" id="KW-1185">Reference proteome</keyword>
<dbReference type="EMBL" id="LUCM01000949">
    <property type="protein sequence ID" value="KAA0199747.1"/>
    <property type="molecule type" value="Genomic_DNA"/>
</dbReference>
<protein>
    <recommendedName>
        <fullName evidence="1">GDPGP1-like N-terminal domain-containing protein</fullName>
    </recommendedName>
</protein>
<organism evidence="2 3">
    <name type="scientific">Fasciolopsis buskii</name>
    <dbReference type="NCBI Taxonomy" id="27845"/>
    <lineage>
        <taxon>Eukaryota</taxon>
        <taxon>Metazoa</taxon>
        <taxon>Spiralia</taxon>
        <taxon>Lophotrochozoa</taxon>
        <taxon>Platyhelminthes</taxon>
        <taxon>Trematoda</taxon>
        <taxon>Digenea</taxon>
        <taxon>Plagiorchiida</taxon>
        <taxon>Echinostomata</taxon>
        <taxon>Echinostomatoidea</taxon>
        <taxon>Fasciolidae</taxon>
        <taxon>Fasciolopsis</taxon>
    </lineage>
</organism>
<name>A0A8E0S3C8_9TREM</name>
<dbReference type="AlphaFoldDB" id="A0A8E0S3C8"/>
<gene>
    <name evidence="2" type="ORF">FBUS_09374</name>
</gene>
<dbReference type="Proteomes" id="UP000728185">
    <property type="component" value="Unassembled WGS sequence"/>
</dbReference>
<feature type="domain" description="GDPGP1-like N-terminal" evidence="1">
    <location>
        <begin position="20"/>
        <end position="140"/>
    </location>
</feature>